<dbReference type="Ensembl" id="ENSAPLT00020019344.1">
    <property type="protein sequence ID" value="ENSAPLP00020017912.1"/>
    <property type="gene ID" value="ENSAPLG00020012792.1"/>
</dbReference>
<proteinExistence type="predicted"/>
<dbReference type="GO" id="GO:0004866">
    <property type="term" value="F:endopeptidase inhibitor activity"/>
    <property type="evidence" value="ECO:0007669"/>
    <property type="project" value="InterPro"/>
</dbReference>
<accession>A0A8B9TAZ5</accession>
<dbReference type="Pfam" id="PF01835">
    <property type="entry name" value="MG2"/>
    <property type="match status" value="1"/>
</dbReference>
<reference evidence="3" key="2">
    <citation type="submission" date="2025-08" db="UniProtKB">
        <authorList>
            <consortium name="Ensembl"/>
        </authorList>
    </citation>
    <scope>IDENTIFICATION</scope>
</reference>
<dbReference type="Gene3D" id="2.60.40.1930">
    <property type="match status" value="2"/>
</dbReference>
<feature type="chain" id="PRO_5034225985" description="Macroglobulin domain-containing protein" evidence="1">
    <location>
        <begin position="29"/>
        <end position="187"/>
    </location>
</feature>
<dbReference type="AlphaFoldDB" id="A0A8B9TAZ5"/>
<protein>
    <recommendedName>
        <fullName evidence="2">Macroglobulin domain-containing protein</fullName>
    </recommendedName>
</protein>
<reference evidence="3" key="1">
    <citation type="submission" date="2019-08" db="EMBL/GenBank/DDBJ databases">
        <title>Three high-quality genomes provides insights into domestication of ducks.</title>
        <authorList>
            <person name="Hou Z.C."/>
            <person name="Zhu F."/>
            <person name="Yin Z.T."/>
            <person name="Zhang F."/>
        </authorList>
    </citation>
    <scope>NUCLEOTIDE SEQUENCE [LARGE SCALE GENOMIC DNA]</scope>
</reference>
<organism evidence="3 4">
    <name type="scientific">Anas platyrhynchos</name>
    <name type="common">Mallard</name>
    <name type="synonym">Anas boschas</name>
    <dbReference type="NCBI Taxonomy" id="8839"/>
    <lineage>
        <taxon>Eukaryota</taxon>
        <taxon>Metazoa</taxon>
        <taxon>Chordata</taxon>
        <taxon>Craniata</taxon>
        <taxon>Vertebrata</taxon>
        <taxon>Euteleostomi</taxon>
        <taxon>Archelosauria</taxon>
        <taxon>Archosauria</taxon>
        <taxon>Dinosauria</taxon>
        <taxon>Saurischia</taxon>
        <taxon>Theropoda</taxon>
        <taxon>Coelurosauria</taxon>
        <taxon>Aves</taxon>
        <taxon>Neognathae</taxon>
        <taxon>Galloanserae</taxon>
        <taxon>Anseriformes</taxon>
        <taxon>Anatidae</taxon>
        <taxon>Anatinae</taxon>
        <taxon>Anas</taxon>
    </lineage>
</organism>
<evidence type="ECO:0000259" key="2">
    <source>
        <dbReference type="Pfam" id="PF01835"/>
    </source>
</evidence>
<dbReference type="Proteomes" id="UP000694400">
    <property type="component" value="Chromosome 1"/>
</dbReference>
<dbReference type="PANTHER" id="PTHR11412:SF173">
    <property type="entry name" value="OVOSTATIN"/>
    <property type="match status" value="1"/>
</dbReference>
<feature type="signal peptide" evidence="1">
    <location>
        <begin position="1"/>
        <end position="28"/>
    </location>
</feature>
<feature type="domain" description="Macroglobulin" evidence="2">
    <location>
        <begin position="129"/>
        <end position="161"/>
    </location>
</feature>
<sequence length="187" mass="21087">LLSSSRTEMWSRILLSIFCLSWITTVSSEPQYVLLVPTVVRSDSPQTACVQFHSLSEPLSLSVVLEYNNIQTTLFEEFVTKNDFFKCCEFKVPPAGSDPLAFISFSAKGSTVHLAERRSVAIENVDNTLFIQTDKPIYKPGQKVMFRVVSLDSQFRPVQEMVSKSDSQDFSSSLVGYLFKETLSLVY</sequence>
<keyword evidence="1" id="KW-0732">Signal</keyword>
<dbReference type="InterPro" id="IPR002890">
    <property type="entry name" value="MG2"/>
</dbReference>
<name>A0A8B9TAZ5_ANAPL</name>
<dbReference type="InterPro" id="IPR050473">
    <property type="entry name" value="A2M/Complement_sys"/>
</dbReference>
<reference evidence="3" key="3">
    <citation type="submission" date="2025-09" db="UniProtKB">
        <authorList>
            <consortium name="Ensembl"/>
        </authorList>
    </citation>
    <scope>IDENTIFICATION</scope>
</reference>
<dbReference type="PANTHER" id="PTHR11412">
    <property type="entry name" value="MACROGLOBULIN / COMPLEMENT"/>
    <property type="match status" value="1"/>
</dbReference>
<evidence type="ECO:0000313" key="4">
    <source>
        <dbReference type="Proteomes" id="UP000694400"/>
    </source>
</evidence>
<evidence type="ECO:0000256" key="1">
    <source>
        <dbReference type="SAM" id="SignalP"/>
    </source>
</evidence>
<evidence type="ECO:0000313" key="3">
    <source>
        <dbReference type="Ensembl" id="ENSAPLP00020017912.1"/>
    </source>
</evidence>